<proteinExistence type="predicted"/>
<evidence type="ECO:0000313" key="7">
    <source>
        <dbReference type="Proteomes" id="UP000186756"/>
    </source>
</evidence>
<feature type="signal peptide" evidence="2">
    <location>
        <begin position="1"/>
        <end position="17"/>
    </location>
</feature>
<evidence type="ECO:0000259" key="3">
    <source>
        <dbReference type="Pfam" id="PF12697"/>
    </source>
</evidence>
<dbReference type="PANTHER" id="PTHR35560">
    <property type="entry name" value="BLL0132 PROTEIN"/>
    <property type="match status" value="1"/>
</dbReference>
<evidence type="ECO:0000256" key="2">
    <source>
        <dbReference type="SAM" id="SignalP"/>
    </source>
</evidence>
<keyword evidence="6" id="KW-0378">Hydrolase</keyword>
<dbReference type="RefSeq" id="WP_075948335.1">
    <property type="nucleotide sequence ID" value="NZ_LT629709.1"/>
</dbReference>
<feature type="chain" id="PRO_5015065114" evidence="2">
    <location>
        <begin position="18"/>
        <end position="336"/>
    </location>
</feature>
<evidence type="ECO:0000313" key="8">
    <source>
        <dbReference type="Proteomes" id="UP000198549"/>
    </source>
</evidence>
<dbReference type="AlphaFoldDB" id="A0A1H0R5J9"/>
<evidence type="ECO:0000313" key="4">
    <source>
        <dbReference type="EMBL" id="KAB0483371.1"/>
    </source>
</evidence>
<reference evidence="5" key="3">
    <citation type="submission" date="2017-01" db="EMBL/GenBank/DDBJ databases">
        <authorList>
            <person name="Mah S.A."/>
            <person name="Swanson W.J."/>
            <person name="Moy G.W."/>
            <person name="Vacquier V.D."/>
        </authorList>
    </citation>
    <scope>NUCLEOTIDE SEQUENCE [LARGE SCALE GENOMIC DNA]</scope>
    <source>
        <strain evidence="5">MT1</strain>
    </source>
</reference>
<evidence type="ECO:0000313" key="5">
    <source>
        <dbReference type="EMBL" id="OLU00508.1"/>
    </source>
</evidence>
<dbReference type="PANTHER" id="PTHR35560:SF3">
    <property type="entry name" value="PEPTIDASE S9 PROLYL OLIGOPEPTIDASE CATALYTIC DOMAIN-CONTAINING PROTEIN"/>
    <property type="match status" value="1"/>
</dbReference>
<evidence type="ECO:0000313" key="9">
    <source>
        <dbReference type="Proteomes" id="UP000460142"/>
    </source>
</evidence>
<keyword evidence="2" id="KW-0732">Signal</keyword>
<accession>A0A1H0R5J9</accession>
<dbReference type="Proteomes" id="UP000186756">
    <property type="component" value="Unassembled WGS sequence"/>
</dbReference>
<feature type="domain" description="AB hydrolase-1" evidence="3">
    <location>
        <begin position="53"/>
        <end position="311"/>
    </location>
</feature>
<reference evidence="7" key="2">
    <citation type="submission" date="2017-01" db="EMBL/GenBank/DDBJ databases">
        <authorList>
            <person name="Poblete-Castro I."/>
        </authorList>
    </citation>
    <scope>NUCLEOTIDE SEQUENCE [LARGE SCALE GENOMIC DNA]</scope>
    <source>
        <strain evidence="7">DSM 18361 / CCUG 53116 / MT1</strain>
    </source>
</reference>
<sequence>MKKWLLVLLFTCATSQAAEQGVKELSPGRLLLKSGEIAVGISPAPAKIERVLIIVHGRLRNAQSYLQSGNRAAELAGQRDSTLVIAPQFLNETDVEKHPVADTVLRWQGNEWMAGGESTAPFRMSSFEALDEIIARLGDRQQFPDVKQIVIAGHSGGAQVVQRYALLGHDQSALEAAGVKLRYVIANPSSYGYFDERRPVAFNHAACPDFNRWKYGLTDLPAYADGQTAAQLQEKYLKRDVVYLLGQQDTDPNHPALDKSCEAKAQGPNRLARGRFYFNYLKRLQPQGLNQQLIEVPGVGHNGGGMLTSPEGQKALFDQSPGLSAPTHSRAGSLPQ</sequence>
<dbReference type="Proteomes" id="UP000460142">
    <property type="component" value="Unassembled WGS sequence"/>
</dbReference>
<dbReference type="EMBL" id="LT629709">
    <property type="protein sequence ID" value="SDP24757.1"/>
    <property type="molecule type" value="Genomic_DNA"/>
</dbReference>
<dbReference type="EMBL" id="VZPS01000016">
    <property type="protein sequence ID" value="KAB0483371.1"/>
    <property type="molecule type" value="Genomic_DNA"/>
</dbReference>
<organism evidence="6 8">
    <name type="scientific">Pseudomonas reinekei</name>
    <dbReference type="NCBI Taxonomy" id="395598"/>
    <lineage>
        <taxon>Bacteria</taxon>
        <taxon>Pseudomonadati</taxon>
        <taxon>Pseudomonadota</taxon>
        <taxon>Gammaproteobacteria</taxon>
        <taxon>Pseudomonadales</taxon>
        <taxon>Pseudomonadaceae</taxon>
        <taxon>Pseudomonas</taxon>
    </lineage>
</organism>
<dbReference type="OrthoDB" id="1094867at2"/>
<protein>
    <submittedName>
        <fullName evidence="4 6">Alpha/beta hydrolase</fullName>
    </submittedName>
</protein>
<evidence type="ECO:0000313" key="6">
    <source>
        <dbReference type="EMBL" id="SDP24757.1"/>
    </source>
</evidence>
<dbReference type="Proteomes" id="UP000198549">
    <property type="component" value="Chromosome I"/>
</dbReference>
<dbReference type="InterPro" id="IPR029058">
    <property type="entry name" value="AB_hydrolase_fold"/>
</dbReference>
<dbReference type="InterPro" id="IPR000073">
    <property type="entry name" value="AB_hydrolase_1"/>
</dbReference>
<evidence type="ECO:0000256" key="1">
    <source>
        <dbReference type="SAM" id="MobiDB-lite"/>
    </source>
</evidence>
<name>A0A1H0R5J9_PSERE</name>
<gene>
    <name evidence="5" type="ORF">BVK86_21485</name>
    <name evidence="4" type="ORF">F7R15_21180</name>
    <name evidence="6" type="ORF">SAMN04490202_3446</name>
</gene>
<keyword evidence="7" id="KW-1185">Reference proteome</keyword>
<dbReference type="EMBL" id="MSTQ01000015">
    <property type="protein sequence ID" value="OLU00508.1"/>
    <property type="molecule type" value="Genomic_DNA"/>
</dbReference>
<dbReference type="SUPFAM" id="SSF53474">
    <property type="entry name" value="alpha/beta-Hydrolases"/>
    <property type="match status" value="1"/>
</dbReference>
<reference evidence="4 9" key="4">
    <citation type="submission" date="2019-09" db="EMBL/GenBank/DDBJ databases">
        <title>Draft genome sequences of 48 bacterial type strains from the CCUG.</title>
        <authorList>
            <person name="Tunovic T."/>
            <person name="Pineiro-Iglesias B."/>
            <person name="Unosson C."/>
            <person name="Inganas E."/>
            <person name="Ohlen M."/>
            <person name="Cardew S."/>
            <person name="Jensie-Markopoulos S."/>
            <person name="Salva-Serra F."/>
            <person name="Jaen-Luchoro D."/>
            <person name="Karlsson R."/>
            <person name="Svensson-Stadler L."/>
            <person name="Chun J."/>
            <person name="Moore E."/>
        </authorList>
    </citation>
    <scope>NUCLEOTIDE SEQUENCE [LARGE SCALE GENOMIC DNA]</scope>
    <source>
        <strain evidence="4 9">CCUG 53116</strain>
    </source>
</reference>
<reference evidence="6 8" key="1">
    <citation type="submission" date="2016-10" db="EMBL/GenBank/DDBJ databases">
        <authorList>
            <person name="de Groot N.N."/>
        </authorList>
    </citation>
    <scope>NUCLEOTIDE SEQUENCE [LARGE SCALE GENOMIC DNA]</scope>
    <source>
        <strain evidence="6 8">BS3776</strain>
    </source>
</reference>
<feature type="region of interest" description="Disordered" evidence="1">
    <location>
        <begin position="302"/>
        <end position="336"/>
    </location>
</feature>
<dbReference type="GO" id="GO:0016787">
    <property type="term" value="F:hydrolase activity"/>
    <property type="evidence" value="ECO:0007669"/>
    <property type="project" value="UniProtKB-KW"/>
</dbReference>
<dbReference type="Gene3D" id="3.40.50.1820">
    <property type="entry name" value="alpha/beta hydrolase"/>
    <property type="match status" value="1"/>
</dbReference>
<dbReference type="Pfam" id="PF12697">
    <property type="entry name" value="Abhydrolase_6"/>
    <property type="match status" value="1"/>
</dbReference>